<reference evidence="2 3" key="1">
    <citation type="submission" date="2020-10" db="EMBL/GenBank/DDBJ databases">
        <title>The Coptis chinensis genome and diversification of protoberbering-type alkaloids.</title>
        <authorList>
            <person name="Wang B."/>
            <person name="Shu S."/>
            <person name="Song C."/>
            <person name="Liu Y."/>
        </authorList>
    </citation>
    <scope>NUCLEOTIDE SEQUENCE [LARGE SCALE GENOMIC DNA]</scope>
    <source>
        <strain evidence="2">HL-2020</strain>
        <tissue evidence="2">Leaf</tissue>
    </source>
</reference>
<accession>A0A835M228</accession>
<comment type="caution">
    <text evidence="2">The sequence shown here is derived from an EMBL/GenBank/DDBJ whole genome shotgun (WGS) entry which is preliminary data.</text>
</comment>
<sequence>MHEDEGINDKELEDTIDVDVGMENEFAQEEKVGDPEIGMVFDTAEGLFEYYTKYGSENGFPIKKRSSSKGDDGVVRWVLLHVLDRKATEHFKKCFQIASSLQNPIQPTTCGSEQPTACETSGNVHTTTKDNGLICSPQSVRGAGRPPFKRNTSKLEQAVKKLQEKKKKEGKREQVVKMNQGKKKGMSTIENTMNDLDLEKVCKQPY</sequence>
<feature type="region of interest" description="Disordered" evidence="1">
    <location>
        <begin position="162"/>
        <end position="192"/>
    </location>
</feature>
<dbReference type="Proteomes" id="UP000631114">
    <property type="component" value="Unassembled WGS sequence"/>
</dbReference>
<proteinExistence type="predicted"/>
<evidence type="ECO:0000313" key="3">
    <source>
        <dbReference type="Proteomes" id="UP000631114"/>
    </source>
</evidence>
<organism evidence="2 3">
    <name type="scientific">Coptis chinensis</name>
    <dbReference type="NCBI Taxonomy" id="261450"/>
    <lineage>
        <taxon>Eukaryota</taxon>
        <taxon>Viridiplantae</taxon>
        <taxon>Streptophyta</taxon>
        <taxon>Embryophyta</taxon>
        <taxon>Tracheophyta</taxon>
        <taxon>Spermatophyta</taxon>
        <taxon>Magnoliopsida</taxon>
        <taxon>Ranunculales</taxon>
        <taxon>Ranunculaceae</taxon>
        <taxon>Coptidoideae</taxon>
        <taxon>Coptis</taxon>
    </lineage>
</organism>
<protein>
    <recommendedName>
        <fullName evidence="4">Protein FAR1-RELATED SEQUENCE</fullName>
    </recommendedName>
</protein>
<evidence type="ECO:0008006" key="4">
    <source>
        <dbReference type="Google" id="ProtNLM"/>
    </source>
</evidence>
<evidence type="ECO:0000313" key="2">
    <source>
        <dbReference type="EMBL" id="KAF9611304.1"/>
    </source>
</evidence>
<keyword evidence="3" id="KW-1185">Reference proteome</keyword>
<name>A0A835M228_9MAGN</name>
<evidence type="ECO:0000256" key="1">
    <source>
        <dbReference type="SAM" id="MobiDB-lite"/>
    </source>
</evidence>
<gene>
    <name evidence="2" type="ORF">IFM89_029742</name>
</gene>
<dbReference type="EMBL" id="JADFTS010000004">
    <property type="protein sequence ID" value="KAF9611304.1"/>
    <property type="molecule type" value="Genomic_DNA"/>
</dbReference>
<dbReference type="AlphaFoldDB" id="A0A835M228"/>
<feature type="compositionally biased region" description="Basic and acidic residues" evidence="1">
    <location>
        <begin position="162"/>
        <end position="175"/>
    </location>
</feature>